<sequence>MGNRQDGVWMQAIACLPEERAAALSRVAEQERIEELRLRCGEAPSVRIGGAERPLSLAPVTADELRETVSRAARYSVHSYAESMRQGFLPLEGGHRLGLCGTAVSENGSVTGVRRISSLNLRVARQIDALDDILAPYIGEGAPFSLLVLAPPGCGKTTLVREWVRLVSDAGHTTAVADERGEIAGLAEGVPQFRIGRCTDILEGCTKKQAALMLLRTMSPALVAMDEITSPEDIEAVALCAHCGTAVLAAAHAAGPSDLRRRPLYRRLLSLGVFERVLTIEQKDGKRSYRMEKTEGTTC</sequence>
<reference evidence="4 5" key="1">
    <citation type="submission" date="2020-08" db="EMBL/GenBank/DDBJ databases">
        <title>Genome public.</title>
        <authorList>
            <person name="Liu C."/>
            <person name="Sun Q."/>
        </authorList>
    </citation>
    <scope>NUCLEOTIDE SEQUENCE [LARGE SCALE GENOMIC DNA]</scope>
    <source>
        <strain evidence="4 5">M2</strain>
    </source>
</reference>
<dbReference type="PANTHER" id="PTHR20953:SF3">
    <property type="entry name" value="P-LOOP CONTAINING NUCLEOSIDE TRIPHOSPHATE HYDROLASES SUPERFAMILY PROTEIN"/>
    <property type="match status" value="1"/>
</dbReference>
<protein>
    <submittedName>
        <fullName evidence="4">Stage III sporulation protein AB</fullName>
    </submittedName>
</protein>
<name>A0ABR7GLV9_9FIRM</name>
<organism evidence="4 5">
    <name type="scientific">Agathobaculum hominis</name>
    <dbReference type="NCBI Taxonomy" id="2763014"/>
    <lineage>
        <taxon>Bacteria</taxon>
        <taxon>Bacillati</taxon>
        <taxon>Bacillota</taxon>
        <taxon>Clostridia</taxon>
        <taxon>Eubacteriales</taxon>
        <taxon>Butyricicoccaceae</taxon>
        <taxon>Agathobaculum</taxon>
    </lineage>
</organism>
<comment type="caution">
    <text evidence="4">The sequence shown here is derived from an EMBL/GenBank/DDBJ whole genome shotgun (WGS) entry which is preliminary data.</text>
</comment>
<dbReference type="RefSeq" id="WP_186969583.1">
    <property type="nucleotide sequence ID" value="NZ_JACOPK010000004.1"/>
</dbReference>
<accession>A0ABR7GLV9</accession>
<dbReference type="EMBL" id="JACOPK010000004">
    <property type="protein sequence ID" value="MBC5695297.1"/>
    <property type="molecule type" value="Genomic_DNA"/>
</dbReference>
<evidence type="ECO:0000313" key="4">
    <source>
        <dbReference type="EMBL" id="MBC5695297.1"/>
    </source>
</evidence>
<dbReference type="SUPFAM" id="SSF52540">
    <property type="entry name" value="P-loop containing nucleoside triphosphate hydrolases"/>
    <property type="match status" value="1"/>
</dbReference>
<keyword evidence="1" id="KW-0547">Nucleotide-binding</keyword>
<evidence type="ECO:0000256" key="2">
    <source>
        <dbReference type="ARBA" id="ARBA00022840"/>
    </source>
</evidence>
<dbReference type="PANTHER" id="PTHR20953">
    <property type="entry name" value="KINASE-RELATED"/>
    <property type="match status" value="1"/>
</dbReference>
<dbReference type="InterPro" id="IPR027417">
    <property type="entry name" value="P-loop_NTPase"/>
</dbReference>
<dbReference type="InterPro" id="IPR003593">
    <property type="entry name" value="AAA+_ATPase"/>
</dbReference>
<gene>
    <name evidence="4" type="ORF">H8S02_04975</name>
</gene>
<evidence type="ECO:0000313" key="5">
    <source>
        <dbReference type="Proteomes" id="UP000641741"/>
    </source>
</evidence>
<feature type="domain" description="AAA+ ATPase" evidence="3">
    <location>
        <begin position="142"/>
        <end position="278"/>
    </location>
</feature>
<dbReference type="InterPro" id="IPR045735">
    <property type="entry name" value="Spore_III_AA_AAA+_ATPase"/>
</dbReference>
<dbReference type="SMART" id="SM00382">
    <property type="entry name" value="AAA"/>
    <property type="match status" value="1"/>
</dbReference>
<keyword evidence="2" id="KW-0067">ATP-binding</keyword>
<evidence type="ECO:0000256" key="1">
    <source>
        <dbReference type="ARBA" id="ARBA00022741"/>
    </source>
</evidence>
<dbReference type="Proteomes" id="UP000641741">
    <property type="component" value="Unassembled WGS sequence"/>
</dbReference>
<dbReference type="Gene3D" id="3.40.50.300">
    <property type="entry name" value="P-loop containing nucleotide triphosphate hydrolases"/>
    <property type="match status" value="1"/>
</dbReference>
<dbReference type="Pfam" id="PF19568">
    <property type="entry name" value="Spore_III_AA"/>
    <property type="match status" value="1"/>
</dbReference>
<keyword evidence="5" id="KW-1185">Reference proteome</keyword>
<proteinExistence type="predicted"/>
<evidence type="ECO:0000259" key="3">
    <source>
        <dbReference type="SMART" id="SM00382"/>
    </source>
</evidence>